<reference evidence="3 5" key="3">
    <citation type="submission" date="2023-06" db="EMBL/GenBank/DDBJ databases">
        <title>Itaconate inhibition of nontuberculous mycobacteria.</title>
        <authorList>
            <person name="Breen P."/>
            <person name="Zimbric M."/>
            <person name="Caverly L."/>
        </authorList>
    </citation>
    <scope>NUCLEOTIDE SEQUENCE [LARGE SCALE GENOMIC DNA]</scope>
    <source>
        <strain evidence="3 5">FLAC1071</strain>
    </source>
</reference>
<name>A0A7U5MQR6_MYCIT</name>
<feature type="transmembrane region" description="Helical" evidence="1">
    <location>
        <begin position="152"/>
        <end position="180"/>
    </location>
</feature>
<dbReference type="EMBL" id="JASZZX010000001">
    <property type="protein sequence ID" value="MDM3924755.1"/>
    <property type="molecule type" value="Genomic_DNA"/>
</dbReference>
<dbReference type="InterPro" id="IPR021315">
    <property type="entry name" value="Gap/Sap"/>
</dbReference>
<gene>
    <name evidence="2" type="ORF">MYCOZU2_05624</name>
    <name evidence="3" type="ORF">QRB35_01775</name>
</gene>
<reference evidence="3" key="4">
    <citation type="submission" date="2023-06" db="EMBL/GenBank/DDBJ databases">
        <authorList>
            <person name="Spilker T."/>
        </authorList>
    </citation>
    <scope>NUCLEOTIDE SEQUENCE</scope>
    <source>
        <strain evidence="3">FLAC1071</strain>
    </source>
</reference>
<accession>A0A7U5MQR6</accession>
<feature type="transmembrane region" description="Helical" evidence="1">
    <location>
        <begin position="201"/>
        <end position="219"/>
    </location>
</feature>
<dbReference type="RefSeq" id="WP_157739681.1">
    <property type="nucleotide sequence ID" value="NZ_CP015267.1"/>
</dbReference>
<keyword evidence="5" id="KW-1185">Reference proteome</keyword>
<feature type="transmembrane region" description="Helical" evidence="1">
    <location>
        <begin position="112"/>
        <end position="132"/>
    </location>
</feature>
<reference evidence="5" key="2">
    <citation type="submission" date="2023-06" db="EMBL/GenBank/DDBJ databases">
        <title>Itaconate inhibition of nontuberculous mycobacteria.</title>
        <authorList>
            <person name="Spilker T."/>
        </authorList>
    </citation>
    <scope>NUCLEOTIDE SEQUENCE [LARGE SCALE GENOMIC DNA]</scope>
    <source>
        <strain evidence="5">FLAC1071</strain>
    </source>
</reference>
<evidence type="ECO:0000256" key="1">
    <source>
        <dbReference type="SAM" id="Phobius"/>
    </source>
</evidence>
<evidence type="ECO:0000313" key="3">
    <source>
        <dbReference type="EMBL" id="MDM3924755.1"/>
    </source>
</evidence>
<keyword evidence="1" id="KW-0812">Transmembrane</keyword>
<protein>
    <submittedName>
        <fullName evidence="3">GAP family protein</fullName>
    </submittedName>
    <submittedName>
        <fullName evidence="2">Putative threonine efflux protein</fullName>
    </submittedName>
</protein>
<dbReference type="AlphaFoldDB" id="A0A7U5MQR6"/>
<keyword evidence="1" id="KW-0472">Membrane</keyword>
<evidence type="ECO:0000313" key="5">
    <source>
        <dbReference type="Proteomes" id="UP001529272"/>
    </source>
</evidence>
<feature type="transmembrane region" description="Helical" evidence="1">
    <location>
        <begin position="12"/>
        <end position="32"/>
    </location>
</feature>
<sequence>MSVLSGLVAARLTAPALVIALSPVPIVVSLLLLVHNERPYTSSVAYLLGRMVSLATLTFAFMRVPRLFDVLLEPAPRWADWATVAGGAIVVALGARLWWLRRGAAGPAGWEGSVGAITPVAAAGIGLFPMLANPKVLAASAAVGAEVAPFSGAGAVAAVAYYAILANSTVAAPILAYVVVGPRIDARLERLRHWIQRRHREIMAVTLVIVGIAVVLYGLA</sequence>
<keyword evidence="1" id="KW-1133">Transmembrane helix</keyword>
<evidence type="ECO:0000313" key="2">
    <source>
        <dbReference type="EMBL" id="ASL17970.1"/>
    </source>
</evidence>
<dbReference type="Proteomes" id="UP000198286">
    <property type="component" value="Chromosome"/>
</dbReference>
<dbReference type="Pfam" id="PF11139">
    <property type="entry name" value="SfLAP"/>
    <property type="match status" value="1"/>
</dbReference>
<dbReference type="Proteomes" id="UP001529272">
    <property type="component" value="Unassembled WGS sequence"/>
</dbReference>
<organism evidence="2 4">
    <name type="scientific">Mycobacterium intracellulare subsp. chimaera</name>
    <dbReference type="NCBI Taxonomy" id="222805"/>
    <lineage>
        <taxon>Bacteria</taxon>
        <taxon>Bacillati</taxon>
        <taxon>Actinomycetota</taxon>
        <taxon>Actinomycetes</taxon>
        <taxon>Mycobacteriales</taxon>
        <taxon>Mycobacteriaceae</taxon>
        <taxon>Mycobacterium</taxon>
        <taxon>Mycobacterium avium complex (MAC)</taxon>
    </lineage>
</organism>
<feature type="transmembrane region" description="Helical" evidence="1">
    <location>
        <begin position="81"/>
        <end position="100"/>
    </location>
</feature>
<proteinExistence type="predicted"/>
<feature type="transmembrane region" description="Helical" evidence="1">
    <location>
        <begin position="44"/>
        <end position="61"/>
    </location>
</feature>
<dbReference type="EMBL" id="CP015267">
    <property type="protein sequence ID" value="ASL17970.1"/>
    <property type="molecule type" value="Genomic_DNA"/>
</dbReference>
<evidence type="ECO:0000313" key="4">
    <source>
        <dbReference type="Proteomes" id="UP000198286"/>
    </source>
</evidence>
<reference evidence="2 4" key="1">
    <citation type="journal article" date="2017" name="Lancet Infect. Dis.">
        <title>Global outbreak of severe Mycobacterium chimaera disease after cardiac surgery: a molecular epidemiological study.</title>
        <authorList>
            <person name="van Ingen J."/>
            <person name="Kohl T."/>
            <person name="Kranzer K."/>
            <person name="Hasse B."/>
            <person name="Keller P."/>
            <person name="Szafranska A."/>
            <person name="Hillemann D."/>
            <person name="Chand M."/>
            <person name="Schreiber P."/>
            <person name="Sommerstein R."/>
            <person name="Berger C."/>
            <person name="Genoni M."/>
            <person name="Ruegg C."/>
            <person name="Troillet N."/>
            <person name="Widmer A.F."/>
            <person name="Becker S.L."/>
            <person name="Herrmann M."/>
            <person name="Eckmanns T."/>
            <person name="Haller S."/>
            <person name="Hoeller C."/>
            <person name="Debast S.B."/>
            <person name="Wolfhagen M.J."/>
            <person name="Hopman J."/>
            <person name="Kluytmans J."/>
            <person name="Langelaar M."/>
            <person name="Notermans D.W."/>
            <person name="ten Oever J."/>
            <person name="van den Barselaar P."/>
            <person name="Vonk A.B.A."/>
            <person name="Vos M.C."/>
            <person name="Ahmed N."/>
            <person name="Brown T."/>
            <person name="Crook D."/>
            <person name="Lamagni T."/>
            <person name="Phin N."/>
            <person name="Smith E.G."/>
            <person name="Zambon M."/>
            <person name="Serr A."/>
            <person name="Goetting T."/>
            <person name="Ebner W."/>
            <person name="Thuermer A."/>
            <person name="Utpatel C."/>
            <person name="Sproer C."/>
            <person name="Bunk B."/>
            <person name="Nubel U."/>
            <person name="Bloemberg G."/>
            <person name="Bottger E."/>
            <person name="Niemann S."/>
            <person name="Wagner D."/>
            <person name="Sax H."/>
        </authorList>
    </citation>
    <scope>NUCLEOTIDE SEQUENCE [LARGE SCALE GENOMIC DNA]</scope>
    <source>
        <strain evidence="2 4">ZUERICH-2</strain>
    </source>
</reference>